<feature type="transmembrane region" description="Helical" evidence="1">
    <location>
        <begin position="67"/>
        <end position="87"/>
    </location>
</feature>
<feature type="transmembrane region" description="Helical" evidence="1">
    <location>
        <begin position="42"/>
        <end position="60"/>
    </location>
</feature>
<organism evidence="2 3">
    <name type="scientific">Nanobdella aerobiophila</name>
    <dbReference type="NCBI Taxonomy" id="2586965"/>
    <lineage>
        <taxon>Archaea</taxon>
        <taxon>Nanobdellota</taxon>
        <taxon>Nanobdellia</taxon>
        <taxon>Nanobdellales</taxon>
        <taxon>Nanobdellaceae</taxon>
        <taxon>Nanobdella</taxon>
    </lineage>
</organism>
<feature type="transmembrane region" description="Helical" evidence="1">
    <location>
        <begin position="623"/>
        <end position="645"/>
    </location>
</feature>
<feature type="transmembrane region" description="Helical" evidence="1">
    <location>
        <begin position="250"/>
        <end position="269"/>
    </location>
</feature>
<feature type="transmembrane region" description="Helical" evidence="1">
    <location>
        <begin position="303"/>
        <end position="325"/>
    </location>
</feature>
<evidence type="ECO:0000313" key="3">
    <source>
        <dbReference type="Proteomes" id="UP001055553"/>
    </source>
</evidence>
<feature type="transmembrane region" description="Helical" evidence="1">
    <location>
        <begin position="350"/>
        <end position="374"/>
    </location>
</feature>
<evidence type="ECO:0000256" key="1">
    <source>
        <dbReference type="SAM" id="Phobius"/>
    </source>
</evidence>
<dbReference type="RefSeq" id="WP_258393328.1">
    <property type="nucleotide sequence ID" value="NZ_AP019769.1"/>
</dbReference>
<name>A0A915SZJ3_9ARCH</name>
<reference evidence="3" key="1">
    <citation type="journal article" date="2022" name="Int. J. Syst. Evol. Microbiol.">
        <title>Nanobdella aerobiophila gen. nov., sp. nov., a thermoacidophilic, obligate ectosymbiotic archaeon, and proposal of Nanobdellaceae fam. nov., Nanobdellales ord. nov. and Nanobdellia class. nov.</title>
        <authorList>
            <person name="Kato S."/>
            <person name="Ogasawara A."/>
            <person name="Itoh T."/>
            <person name="Sakai H.D."/>
            <person name="Shimizu M."/>
            <person name="Yuki M."/>
            <person name="Kaneko M."/>
            <person name="Takashina T."/>
            <person name="Ohkuma M."/>
        </authorList>
    </citation>
    <scope>NUCLEOTIDE SEQUENCE [LARGE SCALE GENOMIC DNA]</scope>
    <source>
        <strain evidence="3">MJ1</strain>
    </source>
</reference>
<keyword evidence="1" id="KW-0812">Transmembrane</keyword>
<accession>A0A915SZJ3</accession>
<protein>
    <submittedName>
        <fullName evidence="2">Type II secretion system protein</fullName>
    </submittedName>
</protein>
<dbReference type="EMBL" id="AP019769">
    <property type="protein sequence ID" value="BBL45289.1"/>
    <property type="molecule type" value="Genomic_DNA"/>
</dbReference>
<feature type="transmembrane region" description="Helical" evidence="1">
    <location>
        <begin position="583"/>
        <end position="602"/>
    </location>
</feature>
<dbReference type="AlphaFoldDB" id="A0A915SZJ3"/>
<gene>
    <name evidence="2" type="ORF">MJ1_0114</name>
</gene>
<keyword evidence="3" id="KW-1185">Reference proteome</keyword>
<feature type="transmembrane region" description="Helical" evidence="1">
    <location>
        <begin position="221"/>
        <end position="244"/>
    </location>
</feature>
<keyword evidence="1" id="KW-0472">Membrane</keyword>
<feature type="transmembrane region" description="Helical" evidence="1">
    <location>
        <begin position="524"/>
        <end position="550"/>
    </location>
</feature>
<sequence length="655" mass="76018">MSFFENFYNKFIIIKIKAPKKIYDFYKFHLWLNRLNTNPNNILSSNISLFIISIITYFIFSIISFQFAFSLFISLLILNFYLIYYPIFYTQIVKIKATSESVWILLYLSLYIKRNPNLEKAIQYVAYYMNGILADDFKKIIYDLETNRFNKIEDALEYYQYRWYYINPEFVYAITHLININYKSSIDDINKLVDRILEWTLKKSLQRSEEYVENLKEPTTAIVSFLVMMPMITLIMLPLLSIFILNTVSFYFIAFSYIIILPVIVFLIAQNLLSKSPFAFSTPDLSLSKDLPRNGTIKINGKYLPIIFISLIFLSISIIGFYHIINLAIQLLYIPPGDSQYLSIIYQDRALYNILTVLTIPLGLGLGIGSYFYLNSYQKVKKIQQIEEIEDEFPIVTYEFASLLEDGYPMEIVIQKTYQNYKIIKSSGVMENFLKITIYNLRKGFDLINSIFNINNGSINYYPSKLVRESLQLIIYSISKGPEILSKITYNISYNLENVINIKNNVRKILNEIISMLDVTSKNLIPFISALVTVFNNGIISMLFALAYFFQLIDQSIGISGSAGIEQLIVQTFNLYNLIPPTYFEAIIGIFFIEFIIITSYMTAGIKYGFDNTMIDYYIGKNLLLGTIIYTVFSIIGIIVIFSVFGPYLPTNISI</sequence>
<dbReference type="Proteomes" id="UP001055553">
    <property type="component" value="Chromosome"/>
</dbReference>
<dbReference type="GeneID" id="74568065"/>
<evidence type="ECO:0000313" key="2">
    <source>
        <dbReference type="EMBL" id="BBL45289.1"/>
    </source>
</evidence>
<dbReference type="KEGG" id="naer:MJ1_0114"/>
<proteinExistence type="predicted"/>
<keyword evidence="1" id="KW-1133">Transmembrane helix</keyword>